<dbReference type="CDD" id="cd02027">
    <property type="entry name" value="APSK"/>
    <property type="match status" value="1"/>
</dbReference>
<dbReference type="NCBIfam" id="NF004035">
    <property type="entry name" value="PRK05506.1"/>
    <property type="match status" value="1"/>
</dbReference>
<keyword evidence="10" id="KW-0511">Multifunctional enzyme</keyword>
<dbReference type="InterPro" id="IPR041757">
    <property type="entry name" value="CysN_GTP-bd"/>
</dbReference>
<evidence type="ECO:0000313" key="16">
    <source>
        <dbReference type="EMBL" id="MFH5244725.1"/>
    </source>
</evidence>
<evidence type="ECO:0000256" key="12">
    <source>
        <dbReference type="HAMAP-Rule" id="MF_00065"/>
    </source>
</evidence>
<evidence type="ECO:0000313" key="14">
    <source>
        <dbReference type="EMBL" id="MFH5207794.1"/>
    </source>
</evidence>
<evidence type="ECO:0000256" key="7">
    <source>
        <dbReference type="ARBA" id="ARBA00022741"/>
    </source>
</evidence>
<dbReference type="Pfam" id="PF01583">
    <property type="entry name" value="APS_kinase"/>
    <property type="match status" value="1"/>
</dbReference>
<dbReference type="SUPFAM" id="SSF52540">
    <property type="entry name" value="P-loop containing nucleoside triphosphate hydrolases"/>
    <property type="match status" value="2"/>
</dbReference>
<dbReference type="Pfam" id="PF22594">
    <property type="entry name" value="GTP-eEF1A_C"/>
    <property type="match status" value="1"/>
</dbReference>
<evidence type="ECO:0000313" key="19">
    <source>
        <dbReference type="Proteomes" id="UP001609219"/>
    </source>
</evidence>
<feature type="domain" description="Tr-type G" evidence="13">
    <location>
        <begin position="2"/>
        <end position="215"/>
    </location>
</feature>
<dbReference type="CDD" id="cd03695">
    <property type="entry name" value="CysN_NodQ_II"/>
    <property type="match status" value="1"/>
</dbReference>
<comment type="similarity">
    <text evidence="3">In the C-terminal section; belongs to the APS kinase family.</text>
</comment>
<dbReference type="InterPro" id="IPR000795">
    <property type="entry name" value="T_Tr_GTP-bd_dom"/>
</dbReference>
<keyword evidence="8 12" id="KW-0067">ATP-binding</keyword>
<dbReference type="EMBL" id="JBIMSN010000117">
    <property type="protein sequence ID" value="MFH5231555.1"/>
    <property type="molecule type" value="Genomic_DNA"/>
</dbReference>
<dbReference type="PROSITE" id="PS51722">
    <property type="entry name" value="G_TR_2"/>
    <property type="match status" value="1"/>
</dbReference>
<evidence type="ECO:0000256" key="1">
    <source>
        <dbReference type="ARBA" id="ARBA00001823"/>
    </source>
</evidence>
<evidence type="ECO:0000256" key="4">
    <source>
        <dbReference type="ARBA" id="ARBA00007237"/>
    </source>
</evidence>
<dbReference type="InterPro" id="IPR044138">
    <property type="entry name" value="CysN_II"/>
</dbReference>
<protein>
    <recommendedName>
        <fullName evidence="12">Adenylyl-sulfate kinase</fullName>
        <ecNumber evidence="12">2.7.1.25</ecNumber>
    </recommendedName>
    <alternativeName>
        <fullName evidence="12">APS kinase</fullName>
    </alternativeName>
    <alternativeName>
        <fullName evidence="12">ATP adenosine-5'-phosphosulfate 3'-phosphotransferase</fullName>
    </alternativeName>
    <alternativeName>
        <fullName evidence="12">Adenosine-5'-phosphosulfate kinase</fullName>
    </alternativeName>
</protein>
<evidence type="ECO:0000256" key="2">
    <source>
        <dbReference type="ARBA" id="ARBA00002357"/>
    </source>
</evidence>
<dbReference type="EMBL" id="JBIMSP010000050">
    <property type="protein sequence ID" value="MFH5244725.1"/>
    <property type="molecule type" value="Genomic_DNA"/>
</dbReference>
<dbReference type="Proteomes" id="UP001609176">
    <property type="component" value="Unassembled WGS sequence"/>
</dbReference>
<feature type="binding site" evidence="12">
    <location>
        <begin position="450"/>
        <end position="457"/>
    </location>
    <ligand>
        <name>ATP</name>
        <dbReference type="ChEBI" id="CHEBI:30616"/>
    </ligand>
</feature>
<keyword evidence="9" id="KW-0342">GTP-binding</keyword>
<keyword evidence="19" id="KW-1185">Reference proteome</keyword>
<dbReference type="Proteomes" id="UP001609219">
    <property type="component" value="Unassembled WGS sequence"/>
</dbReference>
<comment type="similarity">
    <text evidence="12">Belongs to the APS kinase family.</text>
</comment>
<evidence type="ECO:0000256" key="10">
    <source>
        <dbReference type="ARBA" id="ARBA00023268"/>
    </source>
</evidence>
<dbReference type="NCBIfam" id="TIGR02034">
    <property type="entry name" value="CysN"/>
    <property type="match status" value="1"/>
</dbReference>
<dbReference type="InterPro" id="IPR009001">
    <property type="entry name" value="Transl_elong_EF1A/Init_IF2_C"/>
</dbReference>
<comment type="catalytic activity">
    <reaction evidence="1 12">
        <text>adenosine 5'-phosphosulfate + ATP = 3'-phosphoadenylyl sulfate + ADP + H(+)</text>
        <dbReference type="Rhea" id="RHEA:24152"/>
        <dbReference type="ChEBI" id="CHEBI:15378"/>
        <dbReference type="ChEBI" id="CHEBI:30616"/>
        <dbReference type="ChEBI" id="CHEBI:58243"/>
        <dbReference type="ChEBI" id="CHEBI:58339"/>
        <dbReference type="ChEBI" id="CHEBI:456216"/>
        <dbReference type="EC" id="2.7.1.25"/>
    </reaction>
</comment>
<dbReference type="SUPFAM" id="SSF50447">
    <property type="entry name" value="Translation proteins"/>
    <property type="match status" value="1"/>
</dbReference>
<dbReference type="InterPro" id="IPR002891">
    <property type="entry name" value="APS"/>
</dbReference>
<dbReference type="Proteomes" id="UP001609175">
    <property type="component" value="Unassembled WGS sequence"/>
</dbReference>
<comment type="catalytic activity">
    <reaction evidence="11">
        <text>sulfate + ATP + H(+) = adenosine 5'-phosphosulfate + diphosphate</text>
        <dbReference type="Rhea" id="RHEA:18133"/>
        <dbReference type="ChEBI" id="CHEBI:15378"/>
        <dbReference type="ChEBI" id="CHEBI:16189"/>
        <dbReference type="ChEBI" id="CHEBI:30616"/>
        <dbReference type="ChEBI" id="CHEBI:33019"/>
        <dbReference type="ChEBI" id="CHEBI:58243"/>
        <dbReference type="EC" id="2.7.7.4"/>
    </reaction>
</comment>
<comment type="function">
    <text evidence="12">Catalyzes the synthesis of activated sulfate.</text>
</comment>
<dbReference type="InterPro" id="IPR031157">
    <property type="entry name" value="G_TR_CS"/>
</dbReference>
<dbReference type="Pfam" id="PF00009">
    <property type="entry name" value="GTP_EFTU"/>
    <property type="match status" value="1"/>
</dbReference>
<dbReference type="EC" id="2.7.1.25" evidence="12"/>
<evidence type="ECO:0000256" key="5">
    <source>
        <dbReference type="ARBA" id="ARBA00022679"/>
    </source>
</evidence>
<name>A0ABW7KE74_9NOCA</name>
<dbReference type="GO" id="GO:0004020">
    <property type="term" value="F:adenylylsulfate kinase activity"/>
    <property type="evidence" value="ECO:0007669"/>
    <property type="project" value="UniProtKB-EC"/>
</dbReference>
<dbReference type="PRINTS" id="PR00315">
    <property type="entry name" value="ELONGATNFCT"/>
</dbReference>
<dbReference type="InterPro" id="IPR005225">
    <property type="entry name" value="Small_GTP-bd"/>
</dbReference>
<gene>
    <name evidence="12 15" type="primary">cysC</name>
    <name evidence="16" type="ORF">ACHIPV_23030</name>
    <name evidence="14" type="ORF">ACHIPZ_06130</name>
    <name evidence="15" type="ORF">ACHIRB_23745</name>
</gene>
<evidence type="ECO:0000256" key="3">
    <source>
        <dbReference type="ARBA" id="ARBA00005438"/>
    </source>
</evidence>
<comment type="similarity">
    <text evidence="4">In the N-terminal section; belongs to the TRAFAC class translation factor GTPase superfamily. Classic translation factor GTPase family. CysN/NodQ subfamily.</text>
</comment>
<dbReference type="CDD" id="cd04095">
    <property type="entry name" value="CysN_NoDQ_III"/>
    <property type="match status" value="1"/>
</dbReference>
<dbReference type="RefSeq" id="WP_395113239.1">
    <property type="nucleotide sequence ID" value="NZ_JBIMSN010000117.1"/>
</dbReference>
<reference evidence="17 18" key="1">
    <citation type="submission" date="2024-10" db="EMBL/GenBank/DDBJ databases">
        <authorList>
            <person name="Riesco R."/>
        </authorList>
    </citation>
    <scope>NUCLEOTIDE SEQUENCE [LARGE SCALE GENOMIC DNA]</scope>
    <source>
        <strain evidence="16 18">NCIMB 15448</strain>
        <strain evidence="14 17">NCIMB 15449</strain>
        <strain evidence="15 19">NCIMB 15450</strain>
    </source>
</reference>
<dbReference type="InterPro" id="IPR027417">
    <property type="entry name" value="P-loop_NTPase"/>
</dbReference>
<keyword evidence="12" id="KW-0597">Phosphoprotein</keyword>
<organism evidence="15 19">
    <name type="scientific">Antrihabitans spumae</name>
    <dbReference type="NCBI Taxonomy" id="3373370"/>
    <lineage>
        <taxon>Bacteria</taxon>
        <taxon>Bacillati</taxon>
        <taxon>Actinomycetota</taxon>
        <taxon>Actinomycetes</taxon>
        <taxon>Mycobacteriales</taxon>
        <taxon>Nocardiaceae</taxon>
        <taxon>Antrihabitans</taxon>
    </lineage>
</organism>
<keyword evidence="6" id="KW-0548">Nucleotidyltransferase</keyword>
<feature type="active site" description="Phosphoserine intermediate" evidence="12">
    <location>
        <position position="524"/>
    </location>
</feature>
<evidence type="ECO:0000256" key="6">
    <source>
        <dbReference type="ARBA" id="ARBA00022695"/>
    </source>
</evidence>
<evidence type="ECO:0000313" key="18">
    <source>
        <dbReference type="Proteomes" id="UP001609176"/>
    </source>
</evidence>
<comment type="function">
    <text evidence="2">APS kinase catalyzes the synthesis of activated sulfate.</text>
</comment>
<evidence type="ECO:0000259" key="13">
    <source>
        <dbReference type="PROSITE" id="PS51722"/>
    </source>
</evidence>
<dbReference type="InterPro" id="IPR054696">
    <property type="entry name" value="GTP-eEF1A_C"/>
</dbReference>
<dbReference type="InterPro" id="IPR011779">
    <property type="entry name" value="SO4_adenylTrfase_lsu"/>
</dbReference>
<dbReference type="InterPro" id="IPR044139">
    <property type="entry name" value="CysN_NoDQ_III"/>
</dbReference>
<evidence type="ECO:0000256" key="9">
    <source>
        <dbReference type="ARBA" id="ARBA00023134"/>
    </source>
</evidence>
<keyword evidence="12 15" id="KW-0418">Kinase</keyword>
<evidence type="ECO:0000313" key="17">
    <source>
        <dbReference type="Proteomes" id="UP001609175"/>
    </source>
</evidence>
<dbReference type="NCBIfam" id="NF003013">
    <property type="entry name" value="PRK03846.1"/>
    <property type="match status" value="1"/>
</dbReference>
<dbReference type="CDD" id="cd04166">
    <property type="entry name" value="CysN_ATPS"/>
    <property type="match status" value="1"/>
</dbReference>
<dbReference type="HAMAP" id="MF_00065">
    <property type="entry name" value="Adenylyl_sulf_kinase"/>
    <property type="match status" value="1"/>
</dbReference>
<dbReference type="SUPFAM" id="SSF50465">
    <property type="entry name" value="EF-Tu/eEF-1alpha/eIF2-gamma C-terminal domain"/>
    <property type="match status" value="1"/>
</dbReference>
<dbReference type="InterPro" id="IPR050100">
    <property type="entry name" value="TRAFAC_GTPase_members"/>
</dbReference>
<dbReference type="Gene3D" id="2.40.30.10">
    <property type="entry name" value="Translation factors"/>
    <property type="match status" value="2"/>
</dbReference>
<comment type="pathway">
    <text evidence="12">Sulfur metabolism; hydrogen sulfide biosynthesis; sulfite from sulfate: step 2/3.</text>
</comment>
<dbReference type="PROSITE" id="PS00301">
    <property type="entry name" value="G_TR_1"/>
    <property type="match status" value="1"/>
</dbReference>
<evidence type="ECO:0000256" key="11">
    <source>
        <dbReference type="ARBA" id="ARBA00049370"/>
    </source>
</evidence>
<sequence>MPQLLRVATAGSVDDGKSTLIGRLLYDSKSIFEDQLEAIERTSRERGDEYANLALLTDGLRAEREQGITIDVAHRYFATPHRRFIIADTPGHEQYTRNMVTGASTADLALLLIDARKGVLEQTRRHAFIASLLGIPHMVLCVNKMDLVEWSMERFDEICSEFRQFAMKLDVPDLTFIPVSALLGDNIVERSTNMAWYEGGSLLHTLEQVHIASDRNLIDARFPVQHVIRPQQAGADLHDFRGYAGTIASGIFKPGDEVVALPSGFTTRVKAIWGPGGRPIEEAFAPAAVCIELADNVDVGRGDVLARPNNRPLIGQEVDALVCWFADRSTLSKDARYTMLHTTRAVRAQVVRLDYRLNINTLHRDESADSLACNEIGRVQLKLQQPVLFDAYRRNRVMGSFVLVDESTNNTVAAGMITGPTLSASRVVWHASALARDERATRGATVWLTGLSASGKSTVAVELERRLVAAGHPAYRLDGDNLRHGLNADLGFSAADRSENVRRVGAVAQLLADAGTVAVASLISPYAADRDRIRAQHEEAGLRFVEVFIDTPIEMCERRDPKGMYAKARAGEIRGFSGIDDPYEQPAHAELVLRPSDGNPVAQAARIMEYLNL</sequence>
<dbReference type="NCBIfam" id="TIGR00231">
    <property type="entry name" value="small_GTP"/>
    <property type="match status" value="1"/>
</dbReference>
<dbReference type="Gene3D" id="3.40.50.300">
    <property type="entry name" value="P-loop containing nucleotide triphosphate hydrolases"/>
    <property type="match status" value="2"/>
</dbReference>
<dbReference type="InterPro" id="IPR059117">
    <property type="entry name" value="APS_kinase_dom"/>
</dbReference>
<accession>A0ABW7KE74</accession>
<dbReference type="InterPro" id="IPR009000">
    <property type="entry name" value="Transl_B-barrel_sf"/>
</dbReference>
<comment type="caution">
    <text evidence="15">The sequence shown here is derived from an EMBL/GenBank/DDBJ whole genome shotgun (WGS) entry which is preliminary data.</text>
</comment>
<keyword evidence="7 12" id="KW-0547">Nucleotide-binding</keyword>
<dbReference type="NCBIfam" id="TIGR00455">
    <property type="entry name" value="apsK"/>
    <property type="match status" value="1"/>
</dbReference>
<evidence type="ECO:0000313" key="15">
    <source>
        <dbReference type="EMBL" id="MFH5231555.1"/>
    </source>
</evidence>
<keyword evidence="5 12" id="KW-0808">Transferase</keyword>
<dbReference type="EMBL" id="JBIMSO010000027">
    <property type="protein sequence ID" value="MFH5207794.1"/>
    <property type="molecule type" value="Genomic_DNA"/>
</dbReference>
<dbReference type="PANTHER" id="PTHR23115">
    <property type="entry name" value="TRANSLATION FACTOR"/>
    <property type="match status" value="1"/>
</dbReference>
<proteinExistence type="inferred from homology"/>
<evidence type="ECO:0000256" key="8">
    <source>
        <dbReference type="ARBA" id="ARBA00022840"/>
    </source>
</evidence>